<dbReference type="Gene3D" id="2.160.20.10">
    <property type="entry name" value="Single-stranded right-handed beta-helix, Pectin lyase-like"/>
    <property type="match status" value="1"/>
</dbReference>
<evidence type="ECO:0000313" key="11">
    <source>
        <dbReference type="Proteomes" id="UP000008915"/>
    </source>
</evidence>
<evidence type="ECO:0000256" key="6">
    <source>
        <dbReference type="ARBA" id="ARBA00022837"/>
    </source>
</evidence>
<reference evidence="10 11" key="1">
    <citation type="journal article" date="2010" name="Stand. Genomic Sci.">
        <title>Complete genome sequence of Thermaerobacter marianensis type strain (7p75a).</title>
        <authorList>
            <person name="Han C."/>
            <person name="Gu W."/>
            <person name="Zhang X."/>
            <person name="Lapidus A."/>
            <person name="Nolan M."/>
            <person name="Copeland A."/>
            <person name="Lucas S."/>
            <person name="Del Rio T.G."/>
            <person name="Tice H."/>
            <person name="Cheng J.F."/>
            <person name="Tapia R."/>
            <person name="Goodwin L."/>
            <person name="Pitluck S."/>
            <person name="Pagani I."/>
            <person name="Ivanova N."/>
            <person name="Mavromatis K."/>
            <person name="Mikhailova N."/>
            <person name="Pati A."/>
            <person name="Chen A."/>
            <person name="Palaniappan K."/>
            <person name="Land M."/>
            <person name="Hauser L."/>
            <person name="Chang Y.J."/>
            <person name="Jeffries C.D."/>
            <person name="Schneider S."/>
            <person name="Rohde M."/>
            <person name="Goker M."/>
            <person name="Pukall R."/>
            <person name="Woyke T."/>
            <person name="Bristow J."/>
            <person name="Eisen J.A."/>
            <person name="Markowitz V."/>
            <person name="Hugenholtz P."/>
            <person name="Kyrpides N.C."/>
            <person name="Klenk H.P."/>
            <person name="Detter J.C."/>
        </authorList>
    </citation>
    <scope>NUCLEOTIDE SEQUENCE [LARGE SCALE GENOMIC DNA]</scope>
    <source>
        <strain evidence="11">ATCC 700841 / DSM 12885 / JCM 10246 / 7p75a</strain>
    </source>
</reference>
<dbReference type="OrthoDB" id="9765222at2"/>
<evidence type="ECO:0000313" key="10">
    <source>
        <dbReference type="EMBL" id="ADU50181.1"/>
    </source>
</evidence>
<dbReference type="HOGENOM" id="CLU_590429_0_0_9"/>
<evidence type="ECO:0000256" key="1">
    <source>
        <dbReference type="ARBA" id="ARBA00001913"/>
    </source>
</evidence>
<keyword evidence="4" id="KW-0479">Metal-binding</keyword>
<organism evidence="10 11">
    <name type="scientific">Thermaerobacter marianensis (strain ATCC 700841 / DSM 12885 / JCM 10246 / 7p75a)</name>
    <dbReference type="NCBI Taxonomy" id="644966"/>
    <lineage>
        <taxon>Bacteria</taxon>
        <taxon>Bacillati</taxon>
        <taxon>Bacillota</taxon>
        <taxon>Clostridia</taxon>
        <taxon>Eubacteriales</taxon>
        <taxon>Clostridiales Family XVII. Incertae Sedis</taxon>
        <taxon>Thermaerobacter</taxon>
    </lineage>
</organism>
<keyword evidence="11" id="KW-1185">Reference proteome</keyword>
<dbReference type="RefSeq" id="WP_013494487.1">
    <property type="nucleotide sequence ID" value="NC_014831.1"/>
</dbReference>
<keyword evidence="3" id="KW-0964">Secreted</keyword>
<evidence type="ECO:0000256" key="8">
    <source>
        <dbReference type="ARBA" id="ARBA00038263"/>
    </source>
</evidence>
<keyword evidence="5" id="KW-0732">Signal</keyword>
<dbReference type="InterPro" id="IPR011050">
    <property type="entry name" value="Pectin_lyase_fold/virulence"/>
</dbReference>
<dbReference type="AlphaFoldDB" id="E6SKJ4"/>
<dbReference type="InterPro" id="IPR012334">
    <property type="entry name" value="Pectin_lyas_fold"/>
</dbReference>
<proteinExistence type="inferred from homology"/>
<gene>
    <name evidence="10" type="ordered locus">Tmar_0056</name>
</gene>
<dbReference type="Pfam" id="PF22842">
    <property type="entry name" value="Pel9A-like_beta_helix"/>
    <property type="match status" value="1"/>
</dbReference>
<dbReference type="Proteomes" id="UP000008915">
    <property type="component" value="Chromosome"/>
</dbReference>
<evidence type="ECO:0000256" key="3">
    <source>
        <dbReference type="ARBA" id="ARBA00022525"/>
    </source>
</evidence>
<comment type="subcellular location">
    <subcellularLocation>
        <location evidence="2">Secreted</location>
    </subcellularLocation>
</comment>
<reference evidence="11" key="2">
    <citation type="journal article" date="2010" name="Stand. Genomic Sci.">
        <title>Complete genome sequence of Thermaerobacter marianensis type strain (7p75aT).</title>
        <authorList>
            <person name="Han C."/>
            <person name="Gu W."/>
            <person name="Zhang X."/>
            <person name="Lapidus A."/>
            <person name="Nolan M."/>
            <person name="Copeland A."/>
            <person name="Lucas S."/>
            <person name="Glavina Del Rio T."/>
            <person name="Tice H."/>
            <person name="Cheng J."/>
            <person name="Tapia R."/>
            <person name="Goodwin L."/>
            <person name="Pitluck S."/>
            <person name="Pagani I."/>
            <person name="Ivanova N."/>
            <person name="Mavromatis K."/>
            <person name="Mikhailova N."/>
            <person name="Pati A."/>
            <person name="Chen A."/>
            <person name="Palaniappan K."/>
            <person name="Land M."/>
            <person name="Hauser L."/>
            <person name="Chang Y."/>
            <person name="Jeffries C."/>
            <person name="Schneider S."/>
            <person name="Rohde M."/>
            <person name="Goker M."/>
            <person name="Pukall R."/>
            <person name="Woyke T."/>
            <person name="Bristow J."/>
            <person name="Eisen J."/>
            <person name="Markowitz V."/>
            <person name="Hugenholtz P."/>
            <person name="Kyrpides N."/>
            <person name="Klenk H."/>
            <person name="Detter J."/>
        </authorList>
    </citation>
    <scope>NUCLEOTIDE SEQUENCE [LARGE SCALE GENOMIC DNA]</scope>
    <source>
        <strain evidence="11">ATCC 700841 / DSM 12885 / JCM 10246 / 7p75a</strain>
    </source>
</reference>
<dbReference type="InterPro" id="IPR053868">
    <property type="entry name" value="Pel9A-like_beta_helix"/>
</dbReference>
<dbReference type="EMBL" id="CP002344">
    <property type="protein sequence ID" value="ADU50181.1"/>
    <property type="molecule type" value="Genomic_DNA"/>
</dbReference>
<name>E6SKJ4_THEM7</name>
<evidence type="ECO:0000259" key="9">
    <source>
        <dbReference type="Pfam" id="PF22842"/>
    </source>
</evidence>
<evidence type="ECO:0000256" key="2">
    <source>
        <dbReference type="ARBA" id="ARBA00004613"/>
    </source>
</evidence>
<evidence type="ECO:0000256" key="4">
    <source>
        <dbReference type="ARBA" id="ARBA00022723"/>
    </source>
</evidence>
<dbReference type="GO" id="GO:0046872">
    <property type="term" value="F:metal ion binding"/>
    <property type="evidence" value="ECO:0007669"/>
    <property type="project" value="UniProtKB-KW"/>
</dbReference>
<evidence type="ECO:0000256" key="5">
    <source>
        <dbReference type="ARBA" id="ARBA00022729"/>
    </source>
</evidence>
<dbReference type="InterPro" id="IPR052052">
    <property type="entry name" value="Polysaccharide_Lyase_9"/>
</dbReference>
<dbReference type="PANTHER" id="PTHR40088:SF1">
    <property type="entry name" value="PECTATE LYASE PEL9"/>
    <property type="match status" value="1"/>
</dbReference>
<evidence type="ECO:0000256" key="7">
    <source>
        <dbReference type="ARBA" id="ARBA00023239"/>
    </source>
</evidence>
<dbReference type="GO" id="GO:0016837">
    <property type="term" value="F:carbon-oxygen lyase activity, acting on polysaccharides"/>
    <property type="evidence" value="ECO:0007669"/>
    <property type="project" value="TreeGrafter"/>
</dbReference>
<comment type="cofactor">
    <cofactor evidence="1">
        <name>Ca(2+)</name>
        <dbReference type="ChEBI" id="CHEBI:29108"/>
    </cofactor>
</comment>
<keyword evidence="6" id="KW-0106">Calcium</keyword>
<protein>
    <recommendedName>
        <fullName evidence="9">Pel9A-like right handed beta-helix region domain-containing protein</fullName>
    </recommendedName>
</protein>
<dbReference type="PANTHER" id="PTHR40088">
    <property type="entry name" value="PECTATE LYASE (EUROFUNG)"/>
    <property type="match status" value="1"/>
</dbReference>
<sequence length="463" mass="50063">MATYYVAPYGNDTNAGTSPSAPFATINKAAQVMVDGDVCYVAPGVYREAVSVPAQASGTKLVSFIGDTEARNFPGVQPGEVRLDGSDDDVNPVRTTGVSIGSGALVRWRRINVVRFSSYGFTIGSANLNIANIVEECIVNSRDVAFYITNAAFFTIRKVNVENCARALQVPGGNNFVLTAEDMLLESVDVGFDLSTHSWSRVVLRRIYHRAAGSTRLLVFMQAGELYAEDVVVVNGALLSTAVAGSGNFRHVTIVRATAVKPGGTNCLYFSQFNNYDGSDSLNVYDSLFAESQYGVYVTSGYPRVLLHSCAFPDVTTAALNADIITGVKNTTTDSQANVILPDFTPVGAQILRAEEQNPIEGLRSARIDVPRVAYYKFQVAVSGPNTITLKAKKSHATGTTVKFRVDEDPNKVVTLADTDQVQTVQLGPVEDRGPRFVPLEVWAQQVDYIDGHYLLIDSIQVI</sequence>
<dbReference type="KEGG" id="tmr:Tmar_0056"/>
<comment type="similarity">
    <text evidence="8">Belongs to the polysaccharide lyase 9 family.</text>
</comment>
<dbReference type="GO" id="GO:0005576">
    <property type="term" value="C:extracellular region"/>
    <property type="evidence" value="ECO:0007669"/>
    <property type="project" value="UniProtKB-SubCell"/>
</dbReference>
<dbReference type="STRING" id="644966.Tmar_0056"/>
<accession>E6SKJ4</accession>
<keyword evidence="7" id="KW-0456">Lyase</keyword>
<dbReference type="SUPFAM" id="SSF51126">
    <property type="entry name" value="Pectin lyase-like"/>
    <property type="match status" value="1"/>
</dbReference>
<feature type="domain" description="Pel9A-like right handed beta-helix region" evidence="9">
    <location>
        <begin position="3"/>
        <end position="54"/>
    </location>
</feature>